<name>A0A2I0WMZ3_9ASPA</name>
<keyword evidence="2" id="KW-0645">Protease</keyword>
<dbReference type="InterPro" id="IPR038765">
    <property type="entry name" value="Papain-like_cys_pep_sf"/>
</dbReference>
<evidence type="ECO:0000256" key="1">
    <source>
        <dbReference type="ARBA" id="ARBA00005234"/>
    </source>
</evidence>
<keyword evidence="6" id="KW-1185">Reference proteome</keyword>
<reference evidence="5 6" key="1">
    <citation type="journal article" date="2016" name="Sci. Rep.">
        <title>The Dendrobium catenatum Lindl. genome sequence provides insights into polysaccharide synthase, floral development and adaptive evolution.</title>
        <authorList>
            <person name="Zhang G.Q."/>
            <person name="Xu Q."/>
            <person name="Bian C."/>
            <person name="Tsai W.C."/>
            <person name="Yeh C.M."/>
            <person name="Liu K.W."/>
            <person name="Yoshida K."/>
            <person name="Zhang L.S."/>
            <person name="Chang S.B."/>
            <person name="Chen F."/>
            <person name="Shi Y."/>
            <person name="Su Y.Y."/>
            <person name="Zhang Y.Q."/>
            <person name="Chen L.J."/>
            <person name="Yin Y."/>
            <person name="Lin M."/>
            <person name="Huang H."/>
            <person name="Deng H."/>
            <person name="Wang Z.W."/>
            <person name="Zhu S.L."/>
            <person name="Zhao X."/>
            <person name="Deng C."/>
            <person name="Niu S.C."/>
            <person name="Huang J."/>
            <person name="Wang M."/>
            <person name="Liu G.H."/>
            <person name="Yang H.J."/>
            <person name="Xiao X.J."/>
            <person name="Hsiao Y.Y."/>
            <person name="Wu W.L."/>
            <person name="Chen Y.Y."/>
            <person name="Mitsuda N."/>
            <person name="Ohme-Takagi M."/>
            <person name="Luo Y.B."/>
            <person name="Van de Peer Y."/>
            <person name="Liu Z.J."/>
        </authorList>
    </citation>
    <scope>NUCLEOTIDE SEQUENCE [LARGE SCALE GENOMIC DNA]</scope>
    <source>
        <tissue evidence="5">The whole plant</tissue>
    </source>
</reference>
<dbReference type="Pfam" id="PF02902">
    <property type="entry name" value="Peptidase_C48"/>
    <property type="match status" value="1"/>
</dbReference>
<dbReference type="Proteomes" id="UP000233837">
    <property type="component" value="Unassembled WGS sequence"/>
</dbReference>
<organism evidence="5 6">
    <name type="scientific">Dendrobium catenatum</name>
    <dbReference type="NCBI Taxonomy" id="906689"/>
    <lineage>
        <taxon>Eukaryota</taxon>
        <taxon>Viridiplantae</taxon>
        <taxon>Streptophyta</taxon>
        <taxon>Embryophyta</taxon>
        <taxon>Tracheophyta</taxon>
        <taxon>Spermatophyta</taxon>
        <taxon>Magnoliopsida</taxon>
        <taxon>Liliopsida</taxon>
        <taxon>Asparagales</taxon>
        <taxon>Orchidaceae</taxon>
        <taxon>Epidendroideae</taxon>
        <taxon>Malaxideae</taxon>
        <taxon>Dendrobiinae</taxon>
        <taxon>Dendrobium</taxon>
    </lineage>
</organism>
<gene>
    <name evidence="5" type="ORF">MA16_Dca001624</name>
</gene>
<evidence type="ECO:0000313" key="5">
    <source>
        <dbReference type="EMBL" id="PKU77018.1"/>
    </source>
</evidence>
<feature type="domain" description="Ubiquitin-like protease family profile" evidence="4">
    <location>
        <begin position="7"/>
        <end position="81"/>
    </location>
</feature>
<keyword evidence="3" id="KW-0378">Hydrolase</keyword>
<dbReference type="InterPro" id="IPR003653">
    <property type="entry name" value="Peptidase_C48_C"/>
</dbReference>
<comment type="similarity">
    <text evidence="1">Belongs to the peptidase C48 family.</text>
</comment>
<dbReference type="GO" id="GO:0008234">
    <property type="term" value="F:cysteine-type peptidase activity"/>
    <property type="evidence" value="ECO:0007669"/>
    <property type="project" value="InterPro"/>
</dbReference>
<dbReference type="Gene3D" id="3.40.395.10">
    <property type="entry name" value="Adenoviral Proteinase, Chain A"/>
    <property type="match status" value="1"/>
</dbReference>
<reference evidence="5 6" key="2">
    <citation type="journal article" date="2017" name="Nature">
        <title>The Apostasia genome and the evolution of orchids.</title>
        <authorList>
            <person name="Zhang G.Q."/>
            <person name="Liu K.W."/>
            <person name="Li Z."/>
            <person name="Lohaus R."/>
            <person name="Hsiao Y.Y."/>
            <person name="Niu S.C."/>
            <person name="Wang J.Y."/>
            <person name="Lin Y.C."/>
            <person name="Xu Q."/>
            <person name="Chen L.J."/>
            <person name="Yoshida K."/>
            <person name="Fujiwara S."/>
            <person name="Wang Z.W."/>
            <person name="Zhang Y.Q."/>
            <person name="Mitsuda N."/>
            <person name="Wang M."/>
            <person name="Liu G.H."/>
            <person name="Pecoraro L."/>
            <person name="Huang H.X."/>
            <person name="Xiao X.J."/>
            <person name="Lin M."/>
            <person name="Wu X.Y."/>
            <person name="Wu W.L."/>
            <person name="Chen Y.Y."/>
            <person name="Chang S.B."/>
            <person name="Sakamoto S."/>
            <person name="Ohme-Takagi M."/>
            <person name="Yagi M."/>
            <person name="Zeng S.J."/>
            <person name="Shen C.Y."/>
            <person name="Yeh C.M."/>
            <person name="Luo Y.B."/>
            <person name="Tsai W.C."/>
            <person name="Van de Peer Y."/>
            <person name="Liu Z.J."/>
        </authorList>
    </citation>
    <scope>NUCLEOTIDE SEQUENCE [LARGE SCALE GENOMIC DNA]</scope>
    <source>
        <tissue evidence="5">The whole plant</tissue>
    </source>
</reference>
<dbReference type="GO" id="GO:0006508">
    <property type="term" value="P:proteolysis"/>
    <property type="evidence" value="ECO:0007669"/>
    <property type="project" value="UniProtKB-KW"/>
</dbReference>
<evidence type="ECO:0000256" key="3">
    <source>
        <dbReference type="ARBA" id="ARBA00022801"/>
    </source>
</evidence>
<protein>
    <recommendedName>
        <fullName evidence="4">Ubiquitin-like protease family profile domain-containing protein</fullName>
    </recommendedName>
</protein>
<proteinExistence type="inferred from homology"/>
<evidence type="ECO:0000256" key="2">
    <source>
        <dbReference type="ARBA" id="ARBA00022670"/>
    </source>
</evidence>
<evidence type="ECO:0000259" key="4">
    <source>
        <dbReference type="Pfam" id="PF02902"/>
    </source>
</evidence>
<dbReference type="AlphaFoldDB" id="A0A2I0WMZ3"/>
<evidence type="ECO:0000313" key="6">
    <source>
        <dbReference type="Proteomes" id="UP000233837"/>
    </source>
</evidence>
<dbReference type="EMBL" id="KZ502537">
    <property type="protein sequence ID" value="PKU77018.1"/>
    <property type="molecule type" value="Genomic_DNA"/>
</dbReference>
<dbReference type="SUPFAM" id="SSF54001">
    <property type="entry name" value="Cysteine proteinases"/>
    <property type="match status" value="1"/>
</dbReference>
<accession>A0A2I0WMZ3</accession>
<sequence length="91" mass="10785">MHRVVLPNVINHLYEETENNFENDIRSWPVTVADGIPTQTNNYDCGILIWKYMKTVILPQYVKWEELLNWQAKLPNYRSELAFTLLCSTLK</sequence>